<keyword evidence="6" id="KW-0406">Ion transport</keyword>
<evidence type="ECO:0000256" key="5">
    <source>
        <dbReference type="ARBA" id="ARBA00022989"/>
    </source>
</evidence>
<evidence type="ECO:0000256" key="7">
    <source>
        <dbReference type="ARBA" id="ARBA00023136"/>
    </source>
</evidence>
<evidence type="ECO:0000256" key="6">
    <source>
        <dbReference type="ARBA" id="ARBA00023065"/>
    </source>
</evidence>
<dbReference type="GO" id="GO:0005886">
    <property type="term" value="C:plasma membrane"/>
    <property type="evidence" value="ECO:0007669"/>
    <property type="project" value="UniProtKB-SubCell"/>
</dbReference>
<keyword evidence="7 8" id="KW-0472">Membrane</keyword>
<feature type="transmembrane region" description="Helical" evidence="8">
    <location>
        <begin position="309"/>
        <end position="340"/>
    </location>
</feature>
<feature type="transmembrane region" description="Helical" evidence="8">
    <location>
        <begin position="55"/>
        <end position="76"/>
    </location>
</feature>
<dbReference type="Proteomes" id="UP000294692">
    <property type="component" value="Unassembled WGS sequence"/>
</dbReference>
<evidence type="ECO:0000313" key="9">
    <source>
        <dbReference type="EMBL" id="TCV01522.1"/>
    </source>
</evidence>
<dbReference type="Pfam" id="PF02386">
    <property type="entry name" value="TrkH"/>
    <property type="match status" value="1"/>
</dbReference>
<feature type="transmembrane region" description="Helical" evidence="8">
    <location>
        <begin position="21"/>
        <end position="49"/>
    </location>
</feature>
<keyword evidence="3" id="KW-1003">Cell membrane</keyword>
<evidence type="ECO:0000256" key="8">
    <source>
        <dbReference type="SAM" id="Phobius"/>
    </source>
</evidence>
<dbReference type="OrthoDB" id="9810952at2"/>
<evidence type="ECO:0000256" key="1">
    <source>
        <dbReference type="ARBA" id="ARBA00004651"/>
    </source>
</evidence>
<comment type="caution">
    <text evidence="9">The sequence shown here is derived from an EMBL/GenBank/DDBJ whole genome shotgun (WGS) entry which is preliminary data.</text>
</comment>
<dbReference type="RefSeq" id="WP_132474113.1">
    <property type="nucleotide sequence ID" value="NZ_JBHRVM010000001.1"/>
</dbReference>
<feature type="transmembrane region" description="Helical" evidence="8">
    <location>
        <begin position="88"/>
        <end position="110"/>
    </location>
</feature>
<evidence type="ECO:0000256" key="3">
    <source>
        <dbReference type="ARBA" id="ARBA00022475"/>
    </source>
</evidence>
<keyword evidence="2" id="KW-0813">Transport</keyword>
<dbReference type="PANTHER" id="PTHR32024">
    <property type="entry name" value="TRK SYSTEM POTASSIUM UPTAKE PROTEIN TRKG-RELATED"/>
    <property type="match status" value="1"/>
</dbReference>
<evidence type="ECO:0000256" key="2">
    <source>
        <dbReference type="ARBA" id="ARBA00022448"/>
    </source>
</evidence>
<keyword evidence="10" id="KW-1185">Reference proteome</keyword>
<sequence length="455" mass="49839">MRNWHPRSTIASYQRMRRNGVFQASPPAVLAGGFLLLILIGTVLLSLPISQREPFSVLSAFFTATSAVTITGLTVIDVSQSLTHFGQIVLALLVQIGGLGFVTLAVVAALTLGRRISLKQQALVLEAFNQTSVVKVRRAAFAVFRISITIQLAGALILFLWWLQDKAWLTALYHALFYAGIAFNQAGFSLNADNLMPYAGSPVILLTISSLIILGGIGFTVLSEVWQKRRWSHFSVYTRAIIIATLCLNLFGFVMIFLLESGNPGTLGPMSWDMRLLNAWMQAITTRTAGFNSVDTAQLTDSTALLMMALMFIGGGSLSTASGIKVGTFIVLLAAVRSYLLHREEIVLMKRSISPEIVRKSLALLLVTTFSAFMGIFLMTLLEDAPFLDIAFEVISALSTTGLSRDLTMNLSQPSQFLLTVLMFVGRIGPLTLIYSLATQRRSRVRYPESHFQVG</sequence>
<name>A0A4R3VCY4_9BURK</name>
<protein>
    <submittedName>
        <fullName evidence="9">Trk system potassium uptake protein TrkH</fullName>
    </submittedName>
</protein>
<dbReference type="GO" id="GO:0030001">
    <property type="term" value="P:metal ion transport"/>
    <property type="evidence" value="ECO:0007669"/>
    <property type="project" value="UniProtKB-ARBA"/>
</dbReference>
<accession>A0A4R3VCY4</accession>
<evidence type="ECO:0000313" key="10">
    <source>
        <dbReference type="Proteomes" id="UP000294692"/>
    </source>
</evidence>
<dbReference type="EMBL" id="SMBX01000002">
    <property type="protein sequence ID" value="TCV01522.1"/>
    <property type="molecule type" value="Genomic_DNA"/>
</dbReference>
<feature type="transmembrane region" description="Helical" evidence="8">
    <location>
        <begin position="234"/>
        <end position="259"/>
    </location>
</feature>
<dbReference type="AlphaFoldDB" id="A0A4R3VCY4"/>
<keyword evidence="5 8" id="KW-1133">Transmembrane helix</keyword>
<feature type="transmembrane region" description="Helical" evidence="8">
    <location>
        <begin position="361"/>
        <end position="382"/>
    </location>
</feature>
<reference evidence="9 10" key="1">
    <citation type="submission" date="2019-03" db="EMBL/GenBank/DDBJ databases">
        <title>Genomic Encyclopedia of Type Strains, Phase IV (KMG-IV): sequencing the most valuable type-strain genomes for metagenomic binning, comparative biology and taxonomic classification.</title>
        <authorList>
            <person name="Goeker M."/>
        </authorList>
    </citation>
    <scope>NUCLEOTIDE SEQUENCE [LARGE SCALE GENOMIC DNA]</scope>
    <source>
        <strain evidence="9 10">DSM 100048</strain>
    </source>
</reference>
<proteinExistence type="predicted"/>
<keyword evidence="4 8" id="KW-0812">Transmembrane</keyword>
<dbReference type="InterPro" id="IPR003445">
    <property type="entry name" value="Cat_transpt"/>
</dbReference>
<organism evidence="9 10">
    <name type="scientific">Paracandidimonas soli</name>
    <dbReference type="NCBI Taxonomy" id="1917182"/>
    <lineage>
        <taxon>Bacteria</taxon>
        <taxon>Pseudomonadati</taxon>
        <taxon>Pseudomonadota</taxon>
        <taxon>Betaproteobacteria</taxon>
        <taxon>Burkholderiales</taxon>
        <taxon>Alcaligenaceae</taxon>
        <taxon>Paracandidimonas</taxon>
    </lineage>
</organism>
<gene>
    <name evidence="9" type="ORF">EV686_102234</name>
</gene>
<feature type="transmembrane region" description="Helical" evidence="8">
    <location>
        <begin position="198"/>
        <end position="222"/>
    </location>
</feature>
<dbReference type="GO" id="GO:0008324">
    <property type="term" value="F:monoatomic cation transmembrane transporter activity"/>
    <property type="evidence" value="ECO:0007669"/>
    <property type="project" value="InterPro"/>
</dbReference>
<feature type="transmembrane region" description="Helical" evidence="8">
    <location>
        <begin position="139"/>
        <end position="163"/>
    </location>
</feature>
<comment type="subcellular location">
    <subcellularLocation>
        <location evidence="1">Cell membrane</location>
        <topology evidence="1">Multi-pass membrane protein</topology>
    </subcellularLocation>
</comment>
<evidence type="ECO:0000256" key="4">
    <source>
        <dbReference type="ARBA" id="ARBA00022692"/>
    </source>
</evidence>
<dbReference type="PANTHER" id="PTHR32024:SF1">
    <property type="entry name" value="KTR SYSTEM POTASSIUM UPTAKE PROTEIN B"/>
    <property type="match status" value="1"/>
</dbReference>
<feature type="transmembrane region" description="Helical" evidence="8">
    <location>
        <begin position="417"/>
        <end position="438"/>
    </location>
</feature>